<reference evidence="2 3" key="1">
    <citation type="submission" date="2018-09" db="EMBL/GenBank/DDBJ databases">
        <authorList>
            <person name="Le Fleche-Mateos A."/>
        </authorList>
    </citation>
    <scope>NUCLEOTIDE SEQUENCE [LARGE SCALE GENOMIC DNA]</scope>
    <source>
        <strain evidence="2 3">DSM 27399</strain>
    </source>
</reference>
<keyword evidence="3" id="KW-1185">Reference proteome</keyword>
<dbReference type="Proteomes" id="UP000284908">
    <property type="component" value="Unassembled WGS sequence"/>
</dbReference>
<evidence type="ECO:0000313" key="3">
    <source>
        <dbReference type="Proteomes" id="UP000284908"/>
    </source>
</evidence>
<dbReference type="Pfam" id="PF15977">
    <property type="entry name" value="HTH_46"/>
    <property type="match status" value="1"/>
</dbReference>
<dbReference type="RefSeq" id="WP_120134101.1">
    <property type="nucleotide sequence ID" value="NZ_RAHH01000023.1"/>
</dbReference>
<comment type="caution">
    <text evidence="2">The sequence shown here is derived from an EMBL/GenBank/DDBJ whole genome shotgun (WGS) entry which is preliminary data.</text>
</comment>
<organism evidence="2 3">
    <name type="scientific">Rahnella woolbedingensis</name>
    <dbReference type="NCBI Taxonomy" id="1510574"/>
    <lineage>
        <taxon>Bacteria</taxon>
        <taxon>Pseudomonadati</taxon>
        <taxon>Pseudomonadota</taxon>
        <taxon>Gammaproteobacteria</taxon>
        <taxon>Enterobacterales</taxon>
        <taxon>Yersiniaceae</taxon>
        <taxon>Rahnella</taxon>
    </lineage>
</organism>
<sequence>MSNSKIFTQTKPITHIQTLQNSMLNVFNMRKSKPGQRFPLRVNDKKMCFSLVQGECEFKRSTDSLLFGILKAPIIIGISDLVIDHDNILIQAITPVEYMHLPLDDFLLHVDTNSLWKPLSHTLMYMSARANDYTQLNTALSSYELICNSLRALIDEDFERRSTLPAVHYIMERTQLSRSGILKILSELNSGGYIVIKRGLLIKINKLPSKY</sequence>
<accession>A0A419N5B7</accession>
<dbReference type="EMBL" id="RAHH01000023">
    <property type="protein sequence ID" value="RJT41145.1"/>
    <property type="molecule type" value="Genomic_DNA"/>
</dbReference>
<gene>
    <name evidence="2" type="ORF">D6C13_18155</name>
</gene>
<dbReference type="AlphaFoldDB" id="A0A419N5B7"/>
<feature type="domain" description="IprA winged helix-turn-helix" evidence="1">
    <location>
        <begin position="142"/>
        <end position="209"/>
    </location>
</feature>
<evidence type="ECO:0000313" key="2">
    <source>
        <dbReference type="EMBL" id="RJT41145.1"/>
    </source>
</evidence>
<proteinExistence type="predicted"/>
<dbReference type="OrthoDB" id="6503934at2"/>
<dbReference type="InterPro" id="IPR041687">
    <property type="entry name" value="HTH_46"/>
</dbReference>
<name>A0A419N5B7_9GAMM</name>
<evidence type="ECO:0000259" key="1">
    <source>
        <dbReference type="Pfam" id="PF15977"/>
    </source>
</evidence>
<protein>
    <recommendedName>
        <fullName evidence="1">IprA winged helix-turn-helix domain-containing protein</fullName>
    </recommendedName>
</protein>